<accession>A0ABR2K9N4</accession>
<keyword evidence="1 6" id="KW-0853">WD repeat</keyword>
<organism evidence="7 8">
    <name type="scientific">Tritrichomonas musculus</name>
    <dbReference type="NCBI Taxonomy" id="1915356"/>
    <lineage>
        <taxon>Eukaryota</taxon>
        <taxon>Metamonada</taxon>
        <taxon>Parabasalia</taxon>
        <taxon>Tritrichomonadida</taxon>
        <taxon>Tritrichomonadidae</taxon>
        <taxon>Tritrichomonas</taxon>
    </lineage>
</organism>
<keyword evidence="8" id="KW-1185">Reference proteome</keyword>
<keyword evidence="3" id="KW-0677">Repeat</keyword>
<gene>
    <name evidence="7" type="ORF">M9Y10_038613</name>
</gene>
<protein>
    <recommendedName>
        <fullName evidence="9">Anaphase-promoting complex subunit 4 WD40 domain-containing protein</fullName>
    </recommendedName>
</protein>
<name>A0ABR2K9N4_9EUKA</name>
<keyword evidence="4" id="KW-0498">Mitosis</keyword>
<dbReference type="PROSITE" id="PS00678">
    <property type="entry name" value="WD_REPEATS_1"/>
    <property type="match status" value="1"/>
</dbReference>
<dbReference type="InterPro" id="IPR033010">
    <property type="entry name" value="Cdc20/Fizzy"/>
</dbReference>
<dbReference type="InterPro" id="IPR015943">
    <property type="entry name" value="WD40/YVTN_repeat-like_dom_sf"/>
</dbReference>
<evidence type="ECO:0000256" key="1">
    <source>
        <dbReference type="ARBA" id="ARBA00022574"/>
    </source>
</evidence>
<evidence type="ECO:0000313" key="8">
    <source>
        <dbReference type="Proteomes" id="UP001470230"/>
    </source>
</evidence>
<evidence type="ECO:0000313" key="7">
    <source>
        <dbReference type="EMBL" id="KAK8887563.1"/>
    </source>
</evidence>
<comment type="caution">
    <text evidence="7">The sequence shown here is derived from an EMBL/GenBank/DDBJ whole genome shotgun (WGS) entry which is preliminary data.</text>
</comment>
<keyword evidence="2" id="KW-0132">Cell division</keyword>
<dbReference type="InterPro" id="IPR001680">
    <property type="entry name" value="WD40_rpt"/>
</dbReference>
<evidence type="ECO:0000256" key="3">
    <source>
        <dbReference type="ARBA" id="ARBA00022737"/>
    </source>
</evidence>
<feature type="repeat" description="WD" evidence="6">
    <location>
        <begin position="220"/>
        <end position="251"/>
    </location>
</feature>
<reference evidence="7 8" key="1">
    <citation type="submission" date="2024-04" db="EMBL/GenBank/DDBJ databases">
        <title>Tritrichomonas musculus Genome.</title>
        <authorList>
            <person name="Alves-Ferreira E."/>
            <person name="Grigg M."/>
            <person name="Lorenzi H."/>
            <person name="Galac M."/>
        </authorList>
    </citation>
    <scope>NUCLEOTIDE SEQUENCE [LARGE SCALE GENOMIC DNA]</scope>
    <source>
        <strain evidence="7 8">EAF2021</strain>
    </source>
</reference>
<dbReference type="Pfam" id="PF00400">
    <property type="entry name" value="WD40"/>
    <property type="match status" value="2"/>
</dbReference>
<dbReference type="Gene3D" id="2.130.10.10">
    <property type="entry name" value="YVTN repeat-like/Quinoprotein amine dehydrogenase"/>
    <property type="match status" value="1"/>
</dbReference>
<dbReference type="PROSITE" id="PS50294">
    <property type="entry name" value="WD_REPEATS_REGION"/>
    <property type="match status" value="2"/>
</dbReference>
<evidence type="ECO:0000256" key="5">
    <source>
        <dbReference type="ARBA" id="ARBA00023306"/>
    </source>
</evidence>
<keyword evidence="5" id="KW-0131">Cell cycle</keyword>
<dbReference type="InterPro" id="IPR036322">
    <property type="entry name" value="WD40_repeat_dom_sf"/>
</dbReference>
<dbReference type="EMBL" id="JAPFFF010000006">
    <property type="protein sequence ID" value="KAK8887563.1"/>
    <property type="molecule type" value="Genomic_DNA"/>
</dbReference>
<dbReference type="PROSITE" id="PS50082">
    <property type="entry name" value="WD_REPEATS_2"/>
    <property type="match status" value="2"/>
</dbReference>
<evidence type="ECO:0000256" key="6">
    <source>
        <dbReference type="PROSITE-ProRule" id="PRU00221"/>
    </source>
</evidence>
<dbReference type="Proteomes" id="UP001470230">
    <property type="component" value="Unassembled WGS sequence"/>
</dbReference>
<dbReference type="SUPFAM" id="SSF50978">
    <property type="entry name" value="WD40 repeat-like"/>
    <property type="match status" value="1"/>
</dbReference>
<evidence type="ECO:0008006" key="9">
    <source>
        <dbReference type="Google" id="ProtNLM"/>
    </source>
</evidence>
<sequence length="398" mass="44132">MNRSSTSLYFDNSTPTKEGAFTRCNSVHAIKFKPSDFHHQKSPCKKDRFFSEEKYYQRRRLYSCPPGKENTSLFDINCLTPKLTPTVSKKHAVPIVTDKVLDAPDVVDDPPVKLIDFNSRNTLAVALGQSVYIWDDGNSALLMEADSPITNVCWTYDGLVISARGEVELWDPIMCQMIRPFPAHFGKCGASSFIGHRLSTGGTDGIIHITDIRSGETVSYEAHNGAVSSLSWSSDGIHFASGGSDSKVVIWGDQKKLSFDFKSTVYGISWISQNIFAAGESAESGDIFIATTNKTDEEHFRISSGAPISGMSYNDKWGLTISHRNKLSDWEIWAPNELKKIAEFCGHTSDIINLTGSQDGRYIATIGADETLRLWEMKNRRNVSRGSIGCFSAPIDLR</sequence>
<evidence type="ECO:0000256" key="2">
    <source>
        <dbReference type="ARBA" id="ARBA00022618"/>
    </source>
</evidence>
<dbReference type="PANTHER" id="PTHR19918:SF8">
    <property type="entry name" value="FI02843P"/>
    <property type="match status" value="1"/>
</dbReference>
<feature type="repeat" description="WD" evidence="6">
    <location>
        <begin position="344"/>
        <end position="385"/>
    </location>
</feature>
<dbReference type="PANTHER" id="PTHR19918">
    <property type="entry name" value="CELL DIVISION CYCLE 20 CDC20 FIZZY -RELATED"/>
    <property type="match status" value="1"/>
</dbReference>
<evidence type="ECO:0000256" key="4">
    <source>
        <dbReference type="ARBA" id="ARBA00022776"/>
    </source>
</evidence>
<dbReference type="SMART" id="SM00320">
    <property type="entry name" value="WD40"/>
    <property type="match status" value="4"/>
</dbReference>
<dbReference type="InterPro" id="IPR019775">
    <property type="entry name" value="WD40_repeat_CS"/>
</dbReference>
<proteinExistence type="predicted"/>